<keyword evidence="3" id="KW-0808">Transferase</keyword>
<dbReference type="PANTHER" id="PTHR43289">
    <property type="entry name" value="MITOGEN-ACTIVATED PROTEIN KINASE KINASE KINASE 20-RELATED"/>
    <property type="match status" value="1"/>
</dbReference>
<dbReference type="InterPro" id="IPR042095">
    <property type="entry name" value="SUMF_sf"/>
</dbReference>
<proteinExistence type="predicted"/>
<dbReference type="GO" id="GO:0004674">
    <property type="term" value="F:protein serine/threonine kinase activity"/>
    <property type="evidence" value="ECO:0007669"/>
    <property type="project" value="UniProtKB-KW"/>
</dbReference>
<evidence type="ECO:0000256" key="1">
    <source>
        <dbReference type="ARBA" id="ARBA00012513"/>
    </source>
</evidence>
<keyword evidence="6" id="KW-0067">ATP-binding</keyword>
<feature type="region of interest" description="Disordered" evidence="7">
    <location>
        <begin position="393"/>
        <end position="459"/>
    </location>
</feature>
<dbReference type="SUPFAM" id="SSF56112">
    <property type="entry name" value="Protein kinase-like (PK-like)"/>
    <property type="match status" value="1"/>
</dbReference>
<dbReference type="PANTHER" id="PTHR43289:SF6">
    <property type="entry name" value="SERINE_THREONINE-PROTEIN KINASE NEKL-3"/>
    <property type="match status" value="1"/>
</dbReference>
<dbReference type="InterPro" id="IPR011009">
    <property type="entry name" value="Kinase-like_dom_sf"/>
</dbReference>
<comment type="caution">
    <text evidence="9">The sequence shown here is derived from an EMBL/GenBank/DDBJ whole genome shotgun (WGS) entry which is preliminary data.</text>
</comment>
<organism evidence="9 10">
    <name type="scientific">Gilvimarinus xylanilyticus</name>
    <dbReference type="NCBI Taxonomy" id="2944139"/>
    <lineage>
        <taxon>Bacteria</taxon>
        <taxon>Pseudomonadati</taxon>
        <taxon>Pseudomonadota</taxon>
        <taxon>Gammaproteobacteria</taxon>
        <taxon>Cellvibrionales</taxon>
        <taxon>Cellvibrionaceae</taxon>
        <taxon>Gilvimarinus</taxon>
    </lineage>
</organism>
<dbReference type="GO" id="GO:0005524">
    <property type="term" value="F:ATP binding"/>
    <property type="evidence" value="ECO:0007669"/>
    <property type="project" value="UniProtKB-KW"/>
</dbReference>
<name>A0A9X2KSX3_9GAMM</name>
<sequence length="835" mass="91612">MQIPGYRIIRKINHGGMSTVYLAIQESVGRVVALKVMSPALNSDPSYSERFQREANIVGQLSHPHIVSIYDIGKHDNLNYIAMDYLPGGSIHDRMLAGIDSNDALKILKEIGAALDHAHEKGYVHRDIKPENVLFRDDGSAVLTDFGVARAQSLNSRATHAGTVVGTPHYMSPEQARGKTVDSRSDLYSLGIVFYEMLTGSVPYQGEEAVAIALKHLASPLPVLPKQFSHCQPILDTLLDKEPGKRYQHGQQLVQDVEALQLQIREQGERRTASLSQLGGQLSSALGIVWRKFKASCGTYWKQCSAFIASIRFAKGRGFYRVETTHQEQLRSLTQQNTLVATRVHRQVSPAGAAALWHDLGTWGQRAVWATAALVLVLIALLLWPADTQPPATKTGDIVSASKHSAKGKSPQPLASSAGSLANSAQSSPAPTAIASAHAHAETSEAYSSPPPADSPLIETAGTQVQPRAEFEGRPGTTLENARTAVDTEIELASRTNAEPEFEPTPEPDNAQPPEPEVEKFSLTVAPKPANARVRIMNIREKYHDGIALAPGAYQIEVTAPGYREHLEWMDIDDTDLNYAVELAPSRPAGAEFTDTLENGERGPVMVVIPAGSFTMGGPDSNSQPRHEVSFARPFAMSKFEITFADYDRFVEDQSLALPGDNRWGREQRPVINVSWEEAELYAQWLSMQTGKTYRLPTEAEWEYAARGGRQSRFWWGDEASNAAAKANCKRHCDSGYTGLFRTETAPVGSFQTNDYGLHDIAGNVAEWTQDCYRDTYQGASPDGSAYSQKNCPARVVRGGSLNDGAEALGVYQRRYQPQHTYHTDIGIRLVVEEL</sequence>
<reference evidence="9" key="1">
    <citation type="submission" date="2022-05" db="EMBL/GenBank/DDBJ databases">
        <authorList>
            <person name="Sun H.-N."/>
        </authorList>
    </citation>
    <scope>NUCLEOTIDE SEQUENCE</scope>
    <source>
        <strain evidence="9">HB14</strain>
    </source>
</reference>
<evidence type="ECO:0000313" key="9">
    <source>
        <dbReference type="EMBL" id="MCP8898587.1"/>
    </source>
</evidence>
<evidence type="ECO:0000256" key="3">
    <source>
        <dbReference type="ARBA" id="ARBA00022679"/>
    </source>
</evidence>
<evidence type="ECO:0000256" key="4">
    <source>
        <dbReference type="ARBA" id="ARBA00022741"/>
    </source>
</evidence>
<evidence type="ECO:0000256" key="7">
    <source>
        <dbReference type="SAM" id="MobiDB-lite"/>
    </source>
</evidence>
<dbReference type="FunFam" id="1.10.510.10:FF:000021">
    <property type="entry name" value="Serine/threonine protein kinase"/>
    <property type="match status" value="1"/>
</dbReference>
<reference evidence="9" key="2">
    <citation type="submission" date="2023-01" db="EMBL/GenBank/DDBJ databases">
        <title>Gilvimarinus xylanilyticus HB14 isolated from Caulerpa lentillifera aquaculture base in Hainan, China.</title>
        <authorList>
            <person name="Zhang Y.-J."/>
        </authorList>
    </citation>
    <scope>NUCLEOTIDE SEQUENCE</scope>
    <source>
        <strain evidence="9">HB14</strain>
    </source>
</reference>
<dbReference type="Gene3D" id="3.90.1580.10">
    <property type="entry name" value="paralog of FGE (formylglycine-generating enzyme)"/>
    <property type="match status" value="1"/>
</dbReference>
<dbReference type="InterPro" id="IPR008271">
    <property type="entry name" value="Ser/Thr_kinase_AS"/>
</dbReference>
<dbReference type="Pfam" id="PF00069">
    <property type="entry name" value="Pkinase"/>
    <property type="match status" value="1"/>
</dbReference>
<dbReference type="Gene3D" id="3.30.200.20">
    <property type="entry name" value="Phosphorylase Kinase, domain 1"/>
    <property type="match status" value="1"/>
</dbReference>
<keyword evidence="5 9" id="KW-0418">Kinase</keyword>
<evidence type="ECO:0000313" key="10">
    <source>
        <dbReference type="Proteomes" id="UP001139319"/>
    </source>
</evidence>
<gene>
    <name evidence="9" type="ORF">M6D89_04665</name>
</gene>
<dbReference type="SUPFAM" id="SSF56436">
    <property type="entry name" value="C-type lectin-like"/>
    <property type="match status" value="1"/>
</dbReference>
<keyword evidence="2" id="KW-0723">Serine/threonine-protein kinase</keyword>
<dbReference type="InterPro" id="IPR005532">
    <property type="entry name" value="SUMF_dom"/>
</dbReference>
<keyword evidence="10" id="KW-1185">Reference proteome</keyword>
<dbReference type="RefSeq" id="WP_253966860.1">
    <property type="nucleotide sequence ID" value="NZ_JAMFTH010000001.1"/>
</dbReference>
<evidence type="ECO:0000256" key="2">
    <source>
        <dbReference type="ARBA" id="ARBA00022527"/>
    </source>
</evidence>
<dbReference type="CDD" id="cd14014">
    <property type="entry name" value="STKc_PknB_like"/>
    <property type="match status" value="1"/>
</dbReference>
<accession>A0A9X2KSX3</accession>
<dbReference type="AlphaFoldDB" id="A0A9X2KSX3"/>
<protein>
    <recommendedName>
        <fullName evidence="1">non-specific serine/threonine protein kinase</fullName>
        <ecNumber evidence="1">2.7.11.1</ecNumber>
    </recommendedName>
</protein>
<evidence type="ECO:0000259" key="8">
    <source>
        <dbReference type="PROSITE" id="PS50011"/>
    </source>
</evidence>
<dbReference type="Proteomes" id="UP001139319">
    <property type="component" value="Unassembled WGS sequence"/>
</dbReference>
<keyword evidence="4" id="KW-0547">Nucleotide-binding</keyword>
<feature type="region of interest" description="Disordered" evidence="7">
    <location>
        <begin position="494"/>
        <end position="518"/>
    </location>
</feature>
<dbReference type="Pfam" id="PF03781">
    <property type="entry name" value="FGE-sulfatase"/>
    <property type="match status" value="1"/>
</dbReference>
<dbReference type="InterPro" id="IPR016187">
    <property type="entry name" value="CTDL_fold"/>
</dbReference>
<dbReference type="EMBL" id="JAMFTH010000001">
    <property type="protein sequence ID" value="MCP8898587.1"/>
    <property type="molecule type" value="Genomic_DNA"/>
</dbReference>
<dbReference type="PROSITE" id="PS00108">
    <property type="entry name" value="PROTEIN_KINASE_ST"/>
    <property type="match status" value="1"/>
</dbReference>
<dbReference type="SMART" id="SM00220">
    <property type="entry name" value="S_TKc"/>
    <property type="match status" value="1"/>
</dbReference>
<feature type="domain" description="Protein kinase" evidence="8">
    <location>
        <begin position="6"/>
        <end position="260"/>
    </location>
</feature>
<evidence type="ECO:0000256" key="5">
    <source>
        <dbReference type="ARBA" id="ARBA00022777"/>
    </source>
</evidence>
<feature type="compositionally biased region" description="Low complexity" evidence="7">
    <location>
        <begin position="415"/>
        <end position="448"/>
    </location>
</feature>
<evidence type="ECO:0000256" key="6">
    <source>
        <dbReference type="ARBA" id="ARBA00022840"/>
    </source>
</evidence>
<dbReference type="Gene3D" id="1.10.510.10">
    <property type="entry name" value="Transferase(Phosphotransferase) domain 1"/>
    <property type="match status" value="1"/>
</dbReference>
<dbReference type="PROSITE" id="PS50011">
    <property type="entry name" value="PROTEIN_KINASE_DOM"/>
    <property type="match status" value="1"/>
</dbReference>
<dbReference type="InterPro" id="IPR000719">
    <property type="entry name" value="Prot_kinase_dom"/>
</dbReference>
<dbReference type="EC" id="2.7.11.1" evidence="1"/>
<feature type="region of interest" description="Disordered" evidence="7">
    <location>
        <begin position="464"/>
        <end position="483"/>
    </location>
</feature>